<keyword evidence="13" id="KW-1185">Reference proteome</keyword>
<evidence type="ECO:0000256" key="10">
    <source>
        <dbReference type="RuleBase" id="RU364151"/>
    </source>
</evidence>
<dbReference type="Pfam" id="PF08633">
    <property type="entry name" value="Rox3"/>
    <property type="match status" value="1"/>
</dbReference>
<evidence type="ECO:0000256" key="7">
    <source>
        <dbReference type="ARBA" id="ARBA00023163"/>
    </source>
</evidence>
<dbReference type="OrthoDB" id="2160599at2759"/>
<dbReference type="EMBL" id="JAGMUU010000005">
    <property type="protein sequence ID" value="KAH7152273.1"/>
    <property type="molecule type" value="Genomic_DNA"/>
</dbReference>
<comment type="similarity">
    <text evidence="2 10">Belongs to the Mediator complex subunit 19 family.</text>
</comment>
<organism evidence="12 13">
    <name type="scientific">Dactylonectria estremocensis</name>
    <dbReference type="NCBI Taxonomy" id="1079267"/>
    <lineage>
        <taxon>Eukaryota</taxon>
        <taxon>Fungi</taxon>
        <taxon>Dikarya</taxon>
        <taxon>Ascomycota</taxon>
        <taxon>Pezizomycotina</taxon>
        <taxon>Sordariomycetes</taxon>
        <taxon>Hypocreomycetidae</taxon>
        <taxon>Hypocreales</taxon>
        <taxon>Nectriaceae</taxon>
        <taxon>Dactylonectria</taxon>
    </lineage>
</organism>
<dbReference type="Proteomes" id="UP000717696">
    <property type="component" value="Unassembled WGS sequence"/>
</dbReference>
<feature type="region of interest" description="Disordered" evidence="11">
    <location>
        <begin position="240"/>
        <end position="371"/>
    </location>
</feature>
<gene>
    <name evidence="10" type="primary">MED19</name>
    <name evidence="12" type="ORF">B0J13DRAFT_658626</name>
</gene>
<comment type="function">
    <text evidence="10">Component of the Mediator complex, a coactivator involved in the regulated transcription of nearly all RNA polymerase II-dependent genes. Mediator functions as a bridge to convey information from gene-specific regulatory proteins to the basal RNA polymerase II transcription machinery. Mediator is recruited to promoters by direct interactions with regulatory proteins and serves as a scaffold for the assembly of a functional preinitiation complex with RNA polymerase II and the general transcription factors.</text>
</comment>
<dbReference type="InterPro" id="IPR001261">
    <property type="entry name" value="ArgE/DapE_CS"/>
</dbReference>
<proteinExistence type="inferred from homology"/>
<protein>
    <recommendedName>
        <fullName evidence="3 10">Mediator of RNA polymerase II transcription subunit 19</fullName>
    </recommendedName>
    <alternativeName>
        <fullName evidence="9 10">Mediator complex subunit 19</fullName>
    </alternativeName>
</protein>
<evidence type="ECO:0000256" key="3">
    <source>
        <dbReference type="ARBA" id="ARBA00019615"/>
    </source>
</evidence>
<feature type="region of interest" description="Disordered" evidence="11">
    <location>
        <begin position="1"/>
        <end position="30"/>
    </location>
</feature>
<comment type="caution">
    <text evidence="12">The sequence shown here is derived from an EMBL/GenBank/DDBJ whole genome shotgun (WGS) entry which is preliminary data.</text>
</comment>
<dbReference type="GO" id="GO:0006357">
    <property type="term" value="P:regulation of transcription by RNA polymerase II"/>
    <property type="evidence" value="ECO:0007669"/>
    <property type="project" value="InterPro"/>
</dbReference>
<sequence>MSFHPQTPQSPSQFSSGTSDPVSSVATSMTAASTATTLPTPAHSVNGSASQLDLIMADDSPHKRKRSVDDSYSGDHEQKKIHLEESKLGIEDLHLDVGKKYLLCQTRKTPFAVLFPLLLAPPPWLGDSCLLAHPETLPRASEDLYEMFNLASLAAEVAREKPNGEKNALRKTYKGHIKRLGVSGHFDVSKKKEDAPSEFMSMLQVPDLEWNVHQVKGREITDGLSDISLASLGRAVTMGKGPIPKGLWDTSVLGDMTPSNGDLKQTSSARPTAPNTPLTGAPSAMNRLKPQGPPGSDPTRPRRNIKKRTYGDSSYEGYGEGFPDDDAGVEAGYSTGEGEGGQKRRKKNPGNASPYPSAMRQQSYGPGMVGA</sequence>
<evidence type="ECO:0000256" key="11">
    <source>
        <dbReference type="SAM" id="MobiDB-lite"/>
    </source>
</evidence>
<evidence type="ECO:0000256" key="9">
    <source>
        <dbReference type="ARBA" id="ARBA00032018"/>
    </source>
</evidence>
<dbReference type="PROSITE" id="PS00758">
    <property type="entry name" value="ARGE_DAPE_CPG2_1"/>
    <property type="match status" value="1"/>
</dbReference>
<keyword evidence="8 10" id="KW-0539">Nucleus</keyword>
<keyword evidence="6 10" id="KW-0010">Activator</keyword>
<dbReference type="AlphaFoldDB" id="A0A9P9F4R0"/>
<keyword evidence="5 10" id="KW-0805">Transcription regulation</keyword>
<dbReference type="InterPro" id="IPR013942">
    <property type="entry name" value="Mediator_Med19_fun"/>
</dbReference>
<feature type="compositionally biased region" description="Polar residues" evidence="11">
    <location>
        <begin position="257"/>
        <end position="278"/>
    </location>
</feature>
<evidence type="ECO:0000256" key="6">
    <source>
        <dbReference type="ARBA" id="ARBA00023159"/>
    </source>
</evidence>
<evidence type="ECO:0000313" key="12">
    <source>
        <dbReference type="EMBL" id="KAH7152273.1"/>
    </source>
</evidence>
<accession>A0A9P9F4R0</accession>
<evidence type="ECO:0000256" key="2">
    <source>
        <dbReference type="ARBA" id="ARBA00009259"/>
    </source>
</evidence>
<name>A0A9P9F4R0_9HYPO</name>
<feature type="compositionally biased region" description="Basic and acidic residues" evidence="11">
    <location>
        <begin position="67"/>
        <end position="78"/>
    </location>
</feature>
<keyword evidence="4" id="KW-0378">Hydrolase</keyword>
<feature type="region of interest" description="Disordered" evidence="11">
    <location>
        <begin position="57"/>
        <end position="78"/>
    </location>
</feature>
<comment type="subunit">
    <text evidence="10">Component of the Mediator complex.</text>
</comment>
<evidence type="ECO:0000313" key="13">
    <source>
        <dbReference type="Proteomes" id="UP000717696"/>
    </source>
</evidence>
<dbReference type="GO" id="GO:0003712">
    <property type="term" value="F:transcription coregulator activity"/>
    <property type="evidence" value="ECO:0007669"/>
    <property type="project" value="InterPro"/>
</dbReference>
<dbReference type="GO" id="GO:0016592">
    <property type="term" value="C:mediator complex"/>
    <property type="evidence" value="ECO:0007669"/>
    <property type="project" value="InterPro"/>
</dbReference>
<evidence type="ECO:0000256" key="5">
    <source>
        <dbReference type="ARBA" id="ARBA00023015"/>
    </source>
</evidence>
<comment type="subcellular location">
    <subcellularLocation>
        <location evidence="1 10">Nucleus</location>
    </subcellularLocation>
</comment>
<evidence type="ECO:0000256" key="4">
    <source>
        <dbReference type="ARBA" id="ARBA00022801"/>
    </source>
</evidence>
<keyword evidence="7 10" id="KW-0804">Transcription</keyword>
<reference evidence="12" key="1">
    <citation type="journal article" date="2021" name="Nat. Commun.">
        <title>Genetic determinants of endophytism in the Arabidopsis root mycobiome.</title>
        <authorList>
            <person name="Mesny F."/>
            <person name="Miyauchi S."/>
            <person name="Thiergart T."/>
            <person name="Pickel B."/>
            <person name="Atanasova L."/>
            <person name="Karlsson M."/>
            <person name="Huettel B."/>
            <person name="Barry K.W."/>
            <person name="Haridas S."/>
            <person name="Chen C."/>
            <person name="Bauer D."/>
            <person name="Andreopoulos W."/>
            <person name="Pangilinan J."/>
            <person name="LaButti K."/>
            <person name="Riley R."/>
            <person name="Lipzen A."/>
            <person name="Clum A."/>
            <person name="Drula E."/>
            <person name="Henrissat B."/>
            <person name="Kohler A."/>
            <person name="Grigoriev I.V."/>
            <person name="Martin F.M."/>
            <person name="Hacquard S."/>
        </authorList>
    </citation>
    <scope>NUCLEOTIDE SEQUENCE</scope>
    <source>
        <strain evidence="12">MPI-CAGE-AT-0021</strain>
    </source>
</reference>
<evidence type="ECO:0000256" key="8">
    <source>
        <dbReference type="ARBA" id="ARBA00023242"/>
    </source>
</evidence>
<evidence type="ECO:0000256" key="1">
    <source>
        <dbReference type="ARBA" id="ARBA00004123"/>
    </source>
</evidence>